<dbReference type="NCBIfam" id="TIGR01670">
    <property type="entry name" value="KdsC-phosphatas"/>
    <property type="match status" value="1"/>
</dbReference>
<comment type="similarity">
    <text evidence="4">Belongs to the KdsC family.</text>
</comment>
<dbReference type="Gene3D" id="3.40.50.1000">
    <property type="entry name" value="HAD superfamily/HAD-like"/>
    <property type="match status" value="1"/>
</dbReference>
<keyword evidence="9" id="KW-0378">Hydrolase</keyword>
<dbReference type="Proteomes" id="UP000198555">
    <property type="component" value="Unassembled WGS sequence"/>
</dbReference>
<dbReference type="InterPro" id="IPR050793">
    <property type="entry name" value="CMP-NeuNAc_synthase"/>
</dbReference>
<evidence type="ECO:0000313" key="12">
    <source>
        <dbReference type="Proteomes" id="UP000198555"/>
    </source>
</evidence>
<keyword evidence="11" id="KW-0548">Nucleotidyltransferase</keyword>
<evidence type="ECO:0000256" key="9">
    <source>
        <dbReference type="ARBA" id="ARBA00022801"/>
    </source>
</evidence>
<evidence type="ECO:0000313" key="11">
    <source>
        <dbReference type="EMBL" id="SEH47652.1"/>
    </source>
</evidence>
<comment type="subunit">
    <text evidence="6">Homotetramer.</text>
</comment>
<dbReference type="InterPro" id="IPR003329">
    <property type="entry name" value="Cytidylyl_trans"/>
</dbReference>
<dbReference type="Pfam" id="PF00702">
    <property type="entry name" value="Hydrolase"/>
    <property type="match status" value="1"/>
</dbReference>
<dbReference type="AlphaFoldDB" id="A0A1H6IFV2"/>
<dbReference type="InterPro" id="IPR010023">
    <property type="entry name" value="KdsC_fam"/>
</dbReference>
<organism evidence="11 12">
    <name type="scientific">Epilithonimonas hominis</name>
    <dbReference type="NCBI Taxonomy" id="420404"/>
    <lineage>
        <taxon>Bacteria</taxon>
        <taxon>Pseudomonadati</taxon>
        <taxon>Bacteroidota</taxon>
        <taxon>Flavobacteriia</taxon>
        <taxon>Flavobacteriales</taxon>
        <taxon>Weeksellaceae</taxon>
        <taxon>Chryseobacterium group</taxon>
        <taxon>Epilithonimonas</taxon>
    </lineage>
</organism>
<evidence type="ECO:0000256" key="4">
    <source>
        <dbReference type="ARBA" id="ARBA00005893"/>
    </source>
</evidence>
<comment type="cofactor">
    <cofactor evidence="2">
        <name>Mg(2+)</name>
        <dbReference type="ChEBI" id="CHEBI:18420"/>
    </cofactor>
</comment>
<evidence type="ECO:0000256" key="7">
    <source>
        <dbReference type="ARBA" id="ARBA00012491"/>
    </source>
</evidence>
<keyword evidence="11" id="KW-0808">Transferase</keyword>
<dbReference type="EMBL" id="FNWX01000006">
    <property type="protein sequence ID" value="SEH47652.1"/>
    <property type="molecule type" value="Genomic_DNA"/>
</dbReference>
<dbReference type="InterPro" id="IPR029044">
    <property type="entry name" value="Nucleotide-diphossugar_trans"/>
</dbReference>
<keyword evidence="12" id="KW-1185">Reference proteome</keyword>
<dbReference type="PANTHER" id="PTHR21485">
    <property type="entry name" value="HAD SUPERFAMILY MEMBERS CMAS AND KDSC"/>
    <property type="match status" value="1"/>
</dbReference>
<dbReference type="SUPFAM" id="SSF56784">
    <property type="entry name" value="HAD-like"/>
    <property type="match status" value="1"/>
</dbReference>
<dbReference type="GO" id="GO:0006054">
    <property type="term" value="P:N-acetylneuraminate metabolic process"/>
    <property type="evidence" value="ECO:0007669"/>
    <property type="project" value="UniProtKB-UniPathway"/>
</dbReference>
<dbReference type="CDD" id="cd02513">
    <property type="entry name" value="CMP-NeuAc_Synthase"/>
    <property type="match status" value="1"/>
</dbReference>
<dbReference type="InterPro" id="IPR036412">
    <property type="entry name" value="HAD-like_sf"/>
</dbReference>
<dbReference type="Pfam" id="PF02348">
    <property type="entry name" value="CTP_transf_3"/>
    <property type="match status" value="1"/>
</dbReference>
<evidence type="ECO:0000256" key="2">
    <source>
        <dbReference type="ARBA" id="ARBA00001946"/>
    </source>
</evidence>
<comment type="catalytic activity">
    <reaction evidence="1">
        <text>an N-acylneuraminate + CTP = a CMP-N-acyl-beta-neuraminate + diphosphate</text>
        <dbReference type="Rhea" id="RHEA:11344"/>
        <dbReference type="ChEBI" id="CHEBI:33019"/>
        <dbReference type="ChEBI" id="CHEBI:37563"/>
        <dbReference type="ChEBI" id="CHEBI:60073"/>
        <dbReference type="ChEBI" id="CHEBI:68671"/>
        <dbReference type="EC" id="2.7.7.43"/>
    </reaction>
</comment>
<evidence type="ECO:0000256" key="8">
    <source>
        <dbReference type="ARBA" id="ARBA00022723"/>
    </source>
</evidence>
<evidence type="ECO:0000256" key="5">
    <source>
        <dbReference type="ARBA" id="ARBA00010726"/>
    </source>
</evidence>
<evidence type="ECO:0000256" key="3">
    <source>
        <dbReference type="ARBA" id="ARBA00005141"/>
    </source>
</evidence>
<sequence length="382" mass="43387">MTIAFIPVRGGSKSIPLKNIKNFCGKPLVYWNIKALEDAPEIDVVIIATDSEDIINVVEGFKFSKTKIYKRSSENAQDTSSTESVMLEYLEQIDYQQDDTFILVQATSPLTRTEDFSSALEFFNTSDYDSLLTGVRFKRFFWNEDGTSKNYDYQNRPRRQDFQGEFMENGAFYINKISNILRDQNRLSGKIALFEMEEFTAFEIDEPDDWTIAENLMQRHILGNQKSDNKIKLFLTDIDGVLTDAGMYYSENGDELKKFNTHDGMGFDILRQNNIKTGIVTSEITQIAERRAKKLKVDFLYQGKREGGKLEAALEICEKLGVSIKEVAYIGDDINCFNLLSEVGLAACPQNALPKIKSIPGIQVMSLKGGEGCVREFIEKII</sequence>
<dbReference type="InterPro" id="IPR023214">
    <property type="entry name" value="HAD_sf"/>
</dbReference>
<dbReference type="GO" id="GO:0016788">
    <property type="term" value="F:hydrolase activity, acting on ester bonds"/>
    <property type="evidence" value="ECO:0007669"/>
    <property type="project" value="InterPro"/>
</dbReference>
<evidence type="ECO:0000256" key="10">
    <source>
        <dbReference type="ARBA" id="ARBA00022842"/>
    </source>
</evidence>
<evidence type="ECO:0000256" key="6">
    <source>
        <dbReference type="ARBA" id="ARBA00011881"/>
    </source>
</evidence>
<accession>A0A1H6IFV2</accession>
<proteinExistence type="inferred from homology"/>
<dbReference type="GO" id="GO:0046872">
    <property type="term" value="F:metal ion binding"/>
    <property type="evidence" value="ECO:0007669"/>
    <property type="project" value="UniProtKB-KW"/>
</dbReference>
<dbReference type="UniPathway" id="UPA00628"/>
<comment type="similarity">
    <text evidence="5">Belongs to the CMP-NeuNAc synthase family.</text>
</comment>
<keyword evidence="10" id="KW-0460">Magnesium</keyword>
<gene>
    <name evidence="11" type="ORF">SAMN05421793_10649</name>
</gene>
<comment type="pathway">
    <text evidence="3">Amino-sugar metabolism; N-acetylneuraminate metabolism.</text>
</comment>
<dbReference type="SUPFAM" id="SSF53448">
    <property type="entry name" value="Nucleotide-diphospho-sugar transferases"/>
    <property type="match status" value="1"/>
</dbReference>
<dbReference type="Gene3D" id="3.90.550.10">
    <property type="entry name" value="Spore Coat Polysaccharide Biosynthesis Protein SpsA, Chain A"/>
    <property type="match status" value="1"/>
</dbReference>
<dbReference type="RefSeq" id="WP_089768573.1">
    <property type="nucleotide sequence ID" value="NZ_FNWX01000006.1"/>
</dbReference>
<protein>
    <recommendedName>
        <fullName evidence="7">N-acylneuraminate cytidylyltransferase</fullName>
        <ecNumber evidence="7">2.7.7.43</ecNumber>
    </recommendedName>
</protein>
<reference evidence="12" key="1">
    <citation type="submission" date="2016-10" db="EMBL/GenBank/DDBJ databases">
        <authorList>
            <person name="Varghese N."/>
            <person name="Submissions S."/>
        </authorList>
    </citation>
    <scope>NUCLEOTIDE SEQUENCE [LARGE SCALE GENOMIC DNA]</scope>
    <source>
        <strain evidence="12">DSM 19326</strain>
    </source>
</reference>
<dbReference type="EC" id="2.7.7.43" evidence="7"/>
<dbReference type="PANTHER" id="PTHR21485:SF3">
    <property type="entry name" value="N-ACYLNEURAMINATE CYTIDYLYLTRANSFERASE"/>
    <property type="match status" value="1"/>
</dbReference>
<dbReference type="STRING" id="420404.SAMN05421793_10649"/>
<evidence type="ECO:0000256" key="1">
    <source>
        <dbReference type="ARBA" id="ARBA00001862"/>
    </source>
</evidence>
<keyword evidence="8" id="KW-0479">Metal-binding</keyword>
<dbReference type="GO" id="GO:0008781">
    <property type="term" value="F:N-acylneuraminate cytidylyltransferase activity"/>
    <property type="evidence" value="ECO:0007669"/>
    <property type="project" value="UniProtKB-EC"/>
</dbReference>
<name>A0A1H6IFV2_9FLAO</name>